<name>A0A0X3NYR3_SCHSO</name>
<reference evidence="1" key="1">
    <citation type="submission" date="2016-01" db="EMBL/GenBank/DDBJ databases">
        <title>Reference transcriptome for the parasite Schistocephalus solidus: insights into the molecular evolution of parasitism.</title>
        <authorList>
            <person name="Hebert F.O."/>
            <person name="Grambauer S."/>
            <person name="Barber I."/>
            <person name="Landry C.R."/>
            <person name="Aubin-Horth N."/>
        </authorList>
    </citation>
    <scope>NUCLEOTIDE SEQUENCE</scope>
</reference>
<proteinExistence type="predicted"/>
<dbReference type="EMBL" id="GEEE01023209">
    <property type="protein sequence ID" value="JAP40016.1"/>
    <property type="molecule type" value="Transcribed_RNA"/>
</dbReference>
<evidence type="ECO:0008006" key="2">
    <source>
        <dbReference type="Google" id="ProtNLM"/>
    </source>
</evidence>
<sequence>MTEFILYGSVKFSLTLKPSLFSSHESERLLAVVCNAAFSTNPDSTPLLQYLAASANVRSLEQSLLNLHPCRTLLYVIVRVAGSLNLESPRLPCLLDAFGRAVVAAAGSVNYLDHHSVTSLERDAVQIFLTDDVRLFRVLWTLLQLENKLLKAGVPVMDKVPSAHQLFAELLRAICFEHFTFLDWLVSPETDCLAFLLSYCKRIIASSKTAVELNVWALPMVPSPATHYRPDPSSSHDDASGWPSQEIVAFLRRLSASLRLHESEGTMPYSPRLLISRLQAAADVIANS</sequence>
<accession>A0A0X3NYR3</accession>
<dbReference type="AlphaFoldDB" id="A0A0X3NYR3"/>
<gene>
    <name evidence="1" type="ORF">TR102466</name>
</gene>
<evidence type="ECO:0000313" key="1">
    <source>
        <dbReference type="EMBL" id="JAP40016.1"/>
    </source>
</evidence>
<organism evidence="1">
    <name type="scientific">Schistocephalus solidus</name>
    <name type="common">Tapeworm</name>
    <dbReference type="NCBI Taxonomy" id="70667"/>
    <lineage>
        <taxon>Eukaryota</taxon>
        <taxon>Metazoa</taxon>
        <taxon>Spiralia</taxon>
        <taxon>Lophotrochozoa</taxon>
        <taxon>Platyhelminthes</taxon>
        <taxon>Cestoda</taxon>
        <taxon>Eucestoda</taxon>
        <taxon>Diphyllobothriidea</taxon>
        <taxon>Diphyllobothriidae</taxon>
        <taxon>Schistocephalus</taxon>
    </lineage>
</organism>
<protein>
    <recommendedName>
        <fullName evidence="2">Protein Lines N-terminal domain-containing protein</fullName>
    </recommendedName>
</protein>